<organism evidence="2 3">
    <name type="scientific">Funneliformis mosseae</name>
    <name type="common">Endomycorrhizal fungus</name>
    <name type="synonym">Glomus mosseae</name>
    <dbReference type="NCBI Taxonomy" id="27381"/>
    <lineage>
        <taxon>Eukaryota</taxon>
        <taxon>Fungi</taxon>
        <taxon>Fungi incertae sedis</taxon>
        <taxon>Mucoromycota</taxon>
        <taxon>Glomeromycotina</taxon>
        <taxon>Glomeromycetes</taxon>
        <taxon>Glomerales</taxon>
        <taxon>Glomeraceae</taxon>
        <taxon>Funneliformis</taxon>
    </lineage>
</organism>
<feature type="domain" description="Protein kinase" evidence="1">
    <location>
        <begin position="1"/>
        <end position="127"/>
    </location>
</feature>
<gene>
    <name evidence="2" type="ORF">FMOSSE_LOCUS5262</name>
</gene>
<dbReference type="InterPro" id="IPR011009">
    <property type="entry name" value="Kinase-like_dom_sf"/>
</dbReference>
<dbReference type="EMBL" id="CAJVPP010000977">
    <property type="protein sequence ID" value="CAG8525848.1"/>
    <property type="molecule type" value="Genomic_DNA"/>
</dbReference>
<dbReference type="SUPFAM" id="SSF81901">
    <property type="entry name" value="HCP-like"/>
    <property type="match status" value="1"/>
</dbReference>
<dbReference type="SMART" id="SM00671">
    <property type="entry name" value="SEL1"/>
    <property type="match status" value="3"/>
</dbReference>
<feature type="non-terminal residue" evidence="2">
    <location>
        <position position="350"/>
    </location>
</feature>
<dbReference type="PROSITE" id="PS50011">
    <property type="entry name" value="PROTEIN_KINASE_DOM"/>
    <property type="match status" value="1"/>
</dbReference>
<dbReference type="Gene3D" id="1.10.510.10">
    <property type="entry name" value="Transferase(Phosphotransferase) domain 1"/>
    <property type="match status" value="1"/>
</dbReference>
<dbReference type="GO" id="GO:0005524">
    <property type="term" value="F:ATP binding"/>
    <property type="evidence" value="ECO:0007669"/>
    <property type="project" value="InterPro"/>
</dbReference>
<dbReference type="AlphaFoldDB" id="A0A9N9FD70"/>
<keyword evidence="3" id="KW-1185">Reference proteome</keyword>
<name>A0A9N9FD70_FUNMO</name>
<dbReference type="InterPro" id="IPR000719">
    <property type="entry name" value="Prot_kinase_dom"/>
</dbReference>
<sequence>MIADLGLSKKISEVTSIASSKPEYGMPGYIDPQCYCPQGNYVRNKKSDIYSLGVLLWEITSGRSPFSNIDKYALMYQLFHSKLRETPVENTPLKYQILYQKCWSHDPMLRPDINEVYTKLKQLDAQFNNVKSDDDIINEERELCSALMEIRKSYMIYNDTGPTKSLDFDRVIDYHRPRSEAIFDYLINDPTIEHYDVVIGIFHYHYFEFEKHEKYYQWVKKASDNGDIYGHYELGRCYYHGYGIESDKNKAMELFERSGLNIALYSLADHHNQCGNLQEAFELYIMSAERGYVTSQHIVGECYYSGRGPQKDKEIALKWHTKYRDGGGINDVGTRIKDLDDYLNTKTLAI</sequence>
<dbReference type="PANTHER" id="PTHR44329">
    <property type="entry name" value="SERINE/THREONINE-PROTEIN KINASE TNNI3K-RELATED"/>
    <property type="match status" value="1"/>
</dbReference>
<comment type="caution">
    <text evidence="2">The sequence shown here is derived from an EMBL/GenBank/DDBJ whole genome shotgun (WGS) entry which is preliminary data.</text>
</comment>
<dbReference type="InterPro" id="IPR006597">
    <property type="entry name" value="Sel1-like"/>
</dbReference>
<evidence type="ECO:0000259" key="1">
    <source>
        <dbReference type="PROSITE" id="PS50011"/>
    </source>
</evidence>
<protein>
    <submittedName>
        <fullName evidence="2">1537_t:CDS:1</fullName>
    </submittedName>
</protein>
<dbReference type="InterPro" id="IPR011990">
    <property type="entry name" value="TPR-like_helical_dom_sf"/>
</dbReference>
<dbReference type="Proteomes" id="UP000789375">
    <property type="component" value="Unassembled WGS sequence"/>
</dbReference>
<accession>A0A9N9FD70</accession>
<dbReference type="Pfam" id="PF08238">
    <property type="entry name" value="Sel1"/>
    <property type="match status" value="3"/>
</dbReference>
<dbReference type="PANTHER" id="PTHR44329:SF214">
    <property type="entry name" value="PROTEIN KINASE DOMAIN-CONTAINING PROTEIN"/>
    <property type="match status" value="1"/>
</dbReference>
<dbReference type="Gene3D" id="1.25.40.10">
    <property type="entry name" value="Tetratricopeptide repeat domain"/>
    <property type="match status" value="1"/>
</dbReference>
<reference evidence="2" key="1">
    <citation type="submission" date="2021-06" db="EMBL/GenBank/DDBJ databases">
        <authorList>
            <person name="Kallberg Y."/>
            <person name="Tangrot J."/>
            <person name="Rosling A."/>
        </authorList>
    </citation>
    <scope>NUCLEOTIDE SEQUENCE</scope>
    <source>
        <strain evidence="2">87-6 pot B 2015</strain>
    </source>
</reference>
<dbReference type="InterPro" id="IPR051681">
    <property type="entry name" value="Ser/Thr_Kinases-Pseudokinases"/>
</dbReference>
<dbReference type="GO" id="GO:0004674">
    <property type="term" value="F:protein serine/threonine kinase activity"/>
    <property type="evidence" value="ECO:0007669"/>
    <property type="project" value="TreeGrafter"/>
</dbReference>
<proteinExistence type="predicted"/>
<evidence type="ECO:0000313" key="2">
    <source>
        <dbReference type="EMBL" id="CAG8525848.1"/>
    </source>
</evidence>
<dbReference type="InterPro" id="IPR001245">
    <property type="entry name" value="Ser-Thr/Tyr_kinase_cat_dom"/>
</dbReference>
<evidence type="ECO:0000313" key="3">
    <source>
        <dbReference type="Proteomes" id="UP000789375"/>
    </source>
</evidence>
<dbReference type="SUPFAM" id="SSF56112">
    <property type="entry name" value="Protein kinase-like (PK-like)"/>
    <property type="match status" value="1"/>
</dbReference>
<feature type="non-terminal residue" evidence="2">
    <location>
        <position position="1"/>
    </location>
</feature>
<dbReference type="Pfam" id="PF07714">
    <property type="entry name" value="PK_Tyr_Ser-Thr"/>
    <property type="match status" value="1"/>
</dbReference>